<feature type="region of interest" description="Disordered" evidence="1">
    <location>
        <begin position="111"/>
        <end position="130"/>
    </location>
</feature>
<evidence type="ECO:0000313" key="3">
    <source>
        <dbReference type="EMBL" id="KAG8458040.1"/>
    </source>
</evidence>
<feature type="domain" description="FHA" evidence="2">
    <location>
        <begin position="31"/>
        <end position="111"/>
    </location>
</feature>
<dbReference type="InterPro" id="IPR000253">
    <property type="entry name" value="FHA_dom"/>
</dbReference>
<sequence length="528" mass="52856">MAGTEAVTGSDSDATWVRELRAALAAGAERITIGRAPGAGAIVIDSPLVSRAHAELVRAPGAPKPRGTAPVGHGGEPSMGARACLAVPTVRARVAYRLTDLGSANGTFVQGGTGAARVRPGEGRELHGGERVTLGPRQLEQPFCFRFELRAVQQPPQVRVTVDRTPTAAAPPGAPPGAQRVPSPPRRAEPPPPPPPSPPKAGGRARRKRRWALMSSDGEDEEEEEEGEAALWTEADMQADAQPRARALAPPGGAAGGDARGVGGERHAACAAVPAVDADVGRARADGTMAAMATMAADGTMAAMATMAADGTMAAMATMAADGTMAAMAALSTGGRARRARRHISASSSDQDGGSGDDGDGGAARAPSARAGAAPAAPACAHAAAARGARRARGSGDGAADGAADDGGPPALSEYEQQRLANMAANRAKLIALGLASGGRRAALHASGGNAHDDDDDDDDAGGSDGAAAGRRRARKKAARARATTYAGAAAQPRRAPSRRLASARLARGERTRRAAAGLALQGGVAGG</sequence>
<feature type="compositionally biased region" description="Basic and acidic residues" evidence="1">
    <location>
        <begin position="119"/>
        <end position="130"/>
    </location>
</feature>
<dbReference type="SUPFAM" id="SSF49879">
    <property type="entry name" value="SMAD/FHA domain"/>
    <property type="match status" value="1"/>
</dbReference>
<proteinExistence type="predicted"/>
<feature type="region of interest" description="Disordered" evidence="1">
    <location>
        <begin position="165"/>
        <end position="209"/>
    </location>
</feature>
<reference evidence="3" key="1">
    <citation type="submission" date="2021-05" db="EMBL/GenBank/DDBJ databases">
        <title>The genome of the haptophyte Pavlova lutheri (Diacronema luteri, Pavlovales) - a model for lipid biosynthesis in eukaryotic algae.</title>
        <authorList>
            <person name="Hulatt C.J."/>
            <person name="Posewitz M.C."/>
        </authorList>
    </citation>
    <scope>NUCLEOTIDE SEQUENCE</scope>
    <source>
        <strain evidence="3">NIVA-4/92</strain>
    </source>
</reference>
<feature type="compositionally biased region" description="Low complexity" evidence="1">
    <location>
        <begin position="398"/>
        <end position="411"/>
    </location>
</feature>
<evidence type="ECO:0000256" key="1">
    <source>
        <dbReference type="SAM" id="MobiDB-lite"/>
    </source>
</evidence>
<feature type="compositionally biased region" description="Low complexity" evidence="1">
    <location>
        <begin position="363"/>
        <end position="373"/>
    </location>
</feature>
<feature type="compositionally biased region" description="Acidic residues" evidence="1">
    <location>
        <begin position="453"/>
        <end position="462"/>
    </location>
</feature>
<feature type="region of interest" description="Disordered" evidence="1">
    <location>
        <begin position="441"/>
        <end position="514"/>
    </location>
</feature>
<organism evidence="3 4">
    <name type="scientific">Diacronema lutheri</name>
    <name type="common">Unicellular marine alga</name>
    <name type="synonym">Monochrysis lutheri</name>
    <dbReference type="NCBI Taxonomy" id="2081491"/>
    <lineage>
        <taxon>Eukaryota</taxon>
        <taxon>Haptista</taxon>
        <taxon>Haptophyta</taxon>
        <taxon>Pavlovophyceae</taxon>
        <taxon>Pavlovales</taxon>
        <taxon>Pavlovaceae</taxon>
        <taxon>Diacronema</taxon>
    </lineage>
</organism>
<feature type="region of interest" description="Disordered" evidence="1">
    <location>
        <begin position="241"/>
        <end position="262"/>
    </location>
</feature>
<comment type="caution">
    <text evidence="3">The sequence shown here is derived from an EMBL/GenBank/DDBJ whole genome shotgun (WGS) entry which is preliminary data.</text>
</comment>
<dbReference type="OMA" id="ERHAACA"/>
<dbReference type="Proteomes" id="UP000751190">
    <property type="component" value="Unassembled WGS sequence"/>
</dbReference>
<feature type="compositionally biased region" description="Basic residues" evidence="1">
    <location>
        <begin position="470"/>
        <end position="480"/>
    </location>
</feature>
<dbReference type="PROSITE" id="PS50006">
    <property type="entry name" value="FHA_DOMAIN"/>
    <property type="match status" value="1"/>
</dbReference>
<feature type="compositionally biased region" description="Gly residues" evidence="1">
    <location>
        <begin position="253"/>
        <end position="262"/>
    </location>
</feature>
<feature type="compositionally biased region" description="Pro residues" evidence="1">
    <location>
        <begin position="182"/>
        <end position="199"/>
    </location>
</feature>
<dbReference type="EMBL" id="JAGTXO010000058">
    <property type="protein sequence ID" value="KAG8458040.1"/>
    <property type="molecule type" value="Genomic_DNA"/>
</dbReference>
<dbReference type="InterPro" id="IPR008984">
    <property type="entry name" value="SMAD_FHA_dom_sf"/>
</dbReference>
<accession>A0A8J5X7V4</accession>
<feature type="compositionally biased region" description="Low complexity" evidence="1">
    <location>
        <begin position="481"/>
        <end position="506"/>
    </location>
</feature>
<evidence type="ECO:0000313" key="4">
    <source>
        <dbReference type="Proteomes" id="UP000751190"/>
    </source>
</evidence>
<dbReference type="Pfam" id="PF00498">
    <property type="entry name" value="FHA"/>
    <property type="match status" value="1"/>
</dbReference>
<feature type="compositionally biased region" description="Low complexity" evidence="1">
    <location>
        <begin position="241"/>
        <end position="252"/>
    </location>
</feature>
<feature type="region of interest" description="Disordered" evidence="1">
    <location>
        <begin position="337"/>
        <end position="373"/>
    </location>
</feature>
<keyword evidence="4" id="KW-1185">Reference proteome</keyword>
<dbReference type="AlphaFoldDB" id="A0A8J5X7V4"/>
<gene>
    <name evidence="3" type="ORF">KFE25_007247</name>
</gene>
<feature type="region of interest" description="Disordered" evidence="1">
    <location>
        <begin position="391"/>
        <end position="412"/>
    </location>
</feature>
<dbReference type="OrthoDB" id="687730at2759"/>
<dbReference type="Gene3D" id="2.60.200.20">
    <property type="match status" value="1"/>
</dbReference>
<protein>
    <recommendedName>
        <fullName evidence="2">FHA domain-containing protein</fullName>
    </recommendedName>
</protein>
<dbReference type="SMART" id="SM00240">
    <property type="entry name" value="FHA"/>
    <property type="match status" value="1"/>
</dbReference>
<feature type="compositionally biased region" description="Low complexity" evidence="1">
    <location>
        <begin position="441"/>
        <end position="450"/>
    </location>
</feature>
<name>A0A8J5X7V4_DIALT</name>
<evidence type="ECO:0000259" key="2">
    <source>
        <dbReference type="PROSITE" id="PS50006"/>
    </source>
</evidence>
<dbReference type="CDD" id="cd00060">
    <property type="entry name" value="FHA"/>
    <property type="match status" value="1"/>
</dbReference>